<comment type="caution">
    <text evidence="2">The sequence shown here is derived from an EMBL/GenBank/DDBJ whole genome shotgun (WGS) entry which is preliminary data.</text>
</comment>
<protein>
    <submittedName>
        <fullName evidence="2">Uncharacterized protein</fullName>
    </submittedName>
</protein>
<feature type="region of interest" description="Disordered" evidence="1">
    <location>
        <begin position="1"/>
        <end position="91"/>
    </location>
</feature>
<feature type="compositionally biased region" description="Polar residues" evidence="1">
    <location>
        <begin position="29"/>
        <end position="42"/>
    </location>
</feature>
<organism evidence="2 3">
    <name type="scientific">Porphyridium purpureum</name>
    <name type="common">Red alga</name>
    <name type="synonym">Porphyridium cruentum</name>
    <dbReference type="NCBI Taxonomy" id="35688"/>
    <lineage>
        <taxon>Eukaryota</taxon>
        <taxon>Rhodophyta</taxon>
        <taxon>Bangiophyceae</taxon>
        <taxon>Porphyridiales</taxon>
        <taxon>Porphyridiaceae</taxon>
        <taxon>Porphyridium</taxon>
    </lineage>
</organism>
<proteinExistence type="predicted"/>
<sequence length="157" mass="17234">MPPEVESEAAELRQLHSEEARRHDMEETISISDLASLCSHSSTDARRSKSQKPPSGHELSGSRHTLRNVSSASSLSARSVPTLQMDLSRQNTSREWLSVADKGVFSSGLSSRAERFESDMGGPCLQDRLAPNVTRTADYFALHLPLEPIDEDDGTDP</sequence>
<accession>A0A5J4YT49</accession>
<gene>
    <name evidence="2" type="ORF">FVE85_2932</name>
</gene>
<name>A0A5J4YT49_PORPP</name>
<feature type="compositionally biased region" description="Basic and acidic residues" evidence="1">
    <location>
        <begin position="10"/>
        <end position="26"/>
    </location>
</feature>
<reference evidence="3" key="1">
    <citation type="journal article" date="2019" name="Nat. Commun.">
        <title>Expansion of phycobilisome linker gene families in mesophilic red algae.</title>
        <authorList>
            <person name="Lee J."/>
            <person name="Kim D."/>
            <person name="Bhattacharya D."/>
            <person name="Yoon H.S."/>
        </authorList>
    </citation>
    <scope>NUCLEOTIDE SEQUENCE [LARGE SCALE GENOMIC DNA]</scope>
    <source>
        <strain evidence="3">CCMP 1328</strain>
    </source>
</reference>
<feature type="compositionally biased region" description="Low complexity" evidence="1">
    <location>
        <begin position="67"/>
        <end position="80"/>
    </location>
</feature>
<dbReference type="Proteomes" id="UP000324585">
    <property type="component" value="Unassembled WGS sequence"/>
</dbReference>
<dbReference type="AlphaFoldDB" id="A0A5J4YT49"/>
<evidence type="ECO:0000313" key="3">
    <source>
        <dbReference type="Proteomes" id="UP000324585"/>
    </source>
</evidence>
<evidence type="ECO:0000256" key="1">
    <source>
        <dbReference type="SAM" id="MobiDB-lite"/>
    </source>
</evidence>
<feature type="compositionally biased region" description="Polar residues" evidence="1">
    <location>
        <begin position="81"/>
        <end position="91"/>
    </location>
</feature>
<keyword evidence="3" id="KW-1185">Reference proteome</keyword>
<evidence type="ECO:0000313" key="2">
    <source>
        <dbReference type="EMBL" id="KAA8494691.1"/>
    </source>
</evidence>
<dbReference type="EMBL" id="VRMN01000004">
    <property type="protein sequence ID" value="KAA8494691.1"/>
    <property type="molecule type" value="Genomic_DNA"/>
</dbReference>